<protein>
    <recommendedName>
        <fullName evidence="2">Malate dehydrogenase, mitochondrial</fullName>
        <ecNumber evidence="1">1.1.1.37</ecNumber>
    </recommendedName>
</protein>
<name>A0A834IJR9_RHYFE</name>
<keyword evidence="10" id="KW-1185">Reference proteome</keyword>
<comment type="similarity">
    <text evidence="6">Belongs to the LDH/MDH superfamily.</text>
</comment>
<organism evidence="9 10">
    <name type="scientific">Rhynchophorus ferrugineus</name>
    <name type="common">Red palm weevil</name>
    <name type="synonym">Curculio ferrugineus</name>
    <dbReference type="NCBI Taxonomy" id="354439"/>
    <lineage>
        <taxon>Eukaryota</taxon>
        <taxon>Metazoa</taxon>
        <taxon>Ecdysozoa</taxon>
        <taxon>Arthropoda</taxon>
        <taxon>Hexapoda</taxon>
        <taxon>Insecta</taxon>
        <taxon>Pterygota</taxon>
        <taxon>Neoptera</taxon>
        <taxon>Endopterygota</taxon>
        <taxon>Coleoptera</taxon>
        <taxon>Polyphaga</taxon>
        <taxon>Cucujiformia</taxon>
        <taxon>Curculionidae</taxon>
        <taxon>Dryophthorinae</taxon>
        <taxon>Rhynchophorus</taxon>
    </lineage>
</organism>
<dbReference type="GO" id="GO:0030060">
    <property type="term" value="F:L-malate dehydrogenase (NAD+) activity"/>
    <property type="evidence" value="ECO:0007669"/>
    <property type="project" value="UniProtKB-EC"/>
</dbReference>
<evidence type="ECO:0000256" key="5">
    <source>
        <dbReference type="ARBA" id="ARBA00023027"/>
    </source>
</evidence>
<dbReference type="Gene3D" id="3.40.50.720">
    <property type="entry name" value="NAD(P)-binding Rossmann-like Domain"/>
    <property type="match status" value="1"/>
</dbReference>
<accession>A0A834IJR9</accession>
<evidence type="ECO:0000256" key="4">
    <source>
        <dbReference type="ARBA" id="ARBA00023002"/>
    </source>
</evidence>
<dbReference type="EC" id="1.1.1.37" evidence="1"/>
<feature type="domain" description="Lactate/malate dehydrogenase C-terminal" evidence="8">
    <location>
        <begin position="142"/>
        <end position="205"/>
    </location>
</feature>
<dbReference type="SUPFAM" id="SSF51735">
    <property type="entry name" value="NAD(P)-binding Rossmann-fold domains"/>
    <property type="match status" value="1"/>
</dbReference>
<dbReference type="InterPro" id="IPR036291">
    <property type="entry name" value="NAD(P)-bd_dom_sf"/>
</dbReference>
<dbReference type="Pfam" id="PF00056">
    <property type="entry name" value="Ldh_1_N"/>
    <property type="match status" value="1"/>
</dbReference>
<evidence type="ECO:0000256" key="1">
    <source>
        <dbReference type="ARBA" id="ARBA00012995"/>
    </source>
</evidence>
<dbReference type="Proteomes" id="UP000625711">
    <property type="component" value="Unassembled WGS sequence"/>
</dbReference>
<dbReference type="Gene3D" id="3.90.110.10">
    <property type="entry name" value="Lactate dehydrogenase/glycoside hydrolase, family 4, C-terminal"/>
    <property type="match status" value="1"/>
</dbReference>
<dbReference type="OrthoDB" id="755699at2759"/>
<evidence type="ECO:0000259" key="8">
    <source>
        <dbReference type="Pfam" id="PF02866"/>
    </source>
</evidence>
<evidence type="ECO:0000256" key="6">
    <source>
        <dbReference type="RuleBase" id="RU003369"/>
    </source>
</evidence>
<keyword evidence="5" id="KW-0520">NAD</keyword>
<dbReference type="InterPro" id="IPR001236">
    <property type="entry name" value="Lactate/malate_DH_N"/>
</dbReference>
<dbReference type="EMBL" id="JAACXV010000183">
    <property type="protein sequence ID" value="KAF7282212.1"/>
    <property type="molecule type" value="Genomic_DNA"/>
</dbReference>
<evidence type="ECO:0000256" key="3">
    <source>
        <dbReference type="ARBA" id="ARBA00022532"/>
    </source>
</evidence>
<dbReference type="Pfam" id="PF02866">
    <property type="entry name" value="Ldh_1_C"/>
    <property type="match status" value="1"/>
</dbReference>
<evidence type="ECO:0000313" key="10">
    <source>
        <dbReference type="Proteomes" id="UP000625711"/>
    </source>
</evidence>
<dbReference type="PANTHER" id="PTHR11540:SF16">
    <property type="entry name" value="MALATE DEHYDROGENASE, MITOCHONDRIAL"/>
    <property type="match status" value="1"/>
</dbReference>
<keyword evidence="3" id="KW-0816">Tricarboxylic acid cycle</keyword>
<dbReference type="AlphaFoldDB" id="A0A834IJR9"/>
<keyword evidence="4 6" id="KW-0560">Oxidoreductase</keyword>
<dbReference type="GO" id="GO:0005739">
    <property type="term" value="C:mitochondrion"/>
    <property type="evidence" value="ECO:0007669"/>
    <property type="project" value="TreeGrafter"/>
</dbReference>
<gene>
    <name evidence="9" type="ORF">GWI33_003012</name>
</gene>
<dbReference type="InterPro" id="IPR015955">
    <property type="entry name" value="Lactate_DH/Glyco_Ohase_4_C"/>
</dbReference>
<evidence type="ECO:0000313" key="9">
    <source>
        <dbReference type="EMBL" id="KAF7282212.1"/>
    </source>
</evidence>
<proteinExistence type="inferred from homology"/>
<comment type="caution">
    <text evidence="9">The sequence shown here is derived from an EMBL/GenBank/DDBJ whole genome shotgun (WGS) entry which is preliminary data.</text>
</comment>
<sequence length="235" mass="26012">MSKFQLEAYIMWSLTKPMVFSLKKYLGLSIRNRLTHHQSSGRSLMKVAVVGAAGKIGQALCLMLKQSPLIDELSIHDLKSTTGLGLELNHIDTKCKVSSHTGRDNLQIALQVGVYSTFILTFLCYFALRTFNAITFLSGYPDIVETAYVSSNLHPYLKYLSSPLLLGPNGITKNLGIPPLTDFEQCMFDHAVPLLANDIKKGEKLVGVSDPPPPCDPCGPPRETPCPHDWCEMKF</sequence>
<dbReference type="SUPFAM" id="SSF56327">
    <property type="entry name" value="LDH C-terminal domain-like"/>
    <property type="match status" value="1"/>
</dbReference>
<evidence type="ECO:0000256" key="2">
    <source>
        <dbReference type="ARBA" id="ARBA00016075"/>
    </source>
</evidence>
<dbReference type="PANTHER" id="PTHR11540">
    <property type="entry name" value="MALATE AND LACTATE DEHYDROGENASE"/>
    <property type="match status" value="1"/>
</dbReference>
<evidence type="ECO:0000259" key="7">
    <source>
        <dbReference type="Pfam" id="PF00056"/>
    </source>
</evidence>
<reference evidence="9" key="1">
    <citation type="submission" date="2020-08" db="EMBL/GenBank/DDBJ databases">
        <title>Genome sequencing and assembly of the red palm weevil Rhynchophorus ferrugineus.</title>
        <authorList>
            <person name="Dias G.B."/>
            <person name="Bergman C.M."/>
            <person name="Manee M."/>
        </authorList>
    </citation>
    <scope>NUCLEOTIDE SEQUENCE</scope>
    <source>
        <strain evidence="9">AA-2017</strain>
        <tissue evidence="9">Whole larva</tissue>
    </source>
</reference>
<feature type="domain" description="Lactate/malate dehydrogenase N-terminal" evidence="7">
    <location>
        <begin position="45"/>
        <end position="105"/>
    </location>
</feature>
<dbReference type="InterPro" id="IPR022383">
    <property type="entry name" value="Lactate/malate_DH_C"/>
</dbReference>
<dbReference type="GO" id="GO:0006099">
    <property type="term" value="P:tricarboxylic acid cycle"/>
    <property type="evidence" value="ECO:0007669"/>
    <property type="project" value="UniProtKB-KW"/>
</dbReference>